<accession>A0A5M8Q288</accession>
<protein>
    <submittedName>
        <fullName evidence="1">Uncharacterized protein</fullName>
    </submittedName>
</protein>
<dbReference type="AlphaFoldDB" id="A0A5M8Q288"/>
<dbReference type="Proteomes" id="UP000324767">
    <property type="component" value="Unassembled WGS sequence"/>
</dbReference>
<gene>
    <name evidence="1" type="ORF">FRX48_01046</name>
</gene>
<dbReference type="EMBL" id="VXIT01000001">
    <property type="protein sequence ID" value="KAA6416326.1"/>
    <property type="molecule type" value="Genomic_DNA"/>
</dbReference>
<sequence length="161" mass="18036">MCQGLVVFYPRCSHTHCPRSSNGSTCNPKPKPTYDILASTVQLCPPCYRKEEIAILTLYTIAINGRHDRKAERMRTLATAGTPMVGKSPRAYVVEIANLKMEMVDRLTELRAGQGVPKTPETTARVKFDSRGPQIVQVENWLGKENLWPDSDGDIEMKNTE</sequence>
<evidence type="ECO:0000313" key="2">
    <source>
        <dbReference type="Proteomes" id="UP000324767"/>
    </source>
</evidence>
<comment type="caution">
    <text evidence="1">The sequence shown here is derived from an EMBL/GenBank/DDBJ whole genome shotgun (WGS) entry which is preliminary data.</text>
</comment>
<evidence type="ECO:0000313" key="1">
    <source>
        <dbReference type="EMBL" id="KAA6416326.1"/>
    </source>
</evidence>
<proteinExistence type="predicted"/>
<organism evidence="1 2">
    <name type="scientific">Lasallia pustulata</name>
    <dbReference type="NCBI Taxonomy" id="136370"/>
    <lineage>
        <taxon>Eukaryota</taxon>
        <taxon>Fungi</taxon>
        <taxon>Dikarya</taxon>
        <taxon>Ascomycota</taxon>
        <taxon>Pezizomycotina</taxon>
        <taxon>Lecanoromycetes</taxon>
        <taxon>OSLEUM clade</taxon>
        <taxon>Umbilicariomycetidae</taxon>
        <taxon>Umbilicariales</taxon>
        <taxon>Umbilicariaceae</taxon>
        <taxon>Lasallia</taxon>
    </lineage>
</organism>
<reference evidence="1 2" key="1">
    <citation type="submission" date="2019-09" db="EMBL/GenBank/DDBJ databases">
        <title>The hologenome of the rock-dwelling lichen Lasallia pustulata.</title>
        <authorList>
            <person name="Greshake Tzovaras B."/>
            <person name="Segers F."/>
            <person name="Bicker A."/>
            <person name="Dal Grande F."/>
            <person name="Otte J."/>
            <person name="Hankeln T."/>
            <person name="Schmitt I."/>
            <person name="Ebersberger I."/>
        </authorList>
    </citation>
    <scope>NUCLEOTIDE SEQUENCE [LARGE SCALE GENOMIC DNA]</scope>
    <source>
        <strain evidence="1">A1-1</strain>
    </source>
</reference>
<name>A0A5M8Q288_9LECA</name>